<reference evidence="2" key="1">
    <citation type="submission" date="2021-01" db="EMBL/GenBank/DDBJ databases">
        <authorList>
            <person name="Corre E."/>
            <person name="Pelletier E."/>
            <person name="Niang G."/>
            <person name="Scheremetjew M."/>
            <person name="Finn R."/>
            <person name="Kale V."/>
            <person name="Holt S."/>
            <person name="Cochrane G."/>
            <person name="Meng A."/>
            <person name="Brown T."/>
            <person name="Cohen L."/>
        </authorList>
    </citation>
    <scope>NUCLEOTIDE SEQUENCE</scope>
    <source>
        <strain evidence="2">Pbaha01</strain>
    </source>
</reference>
<dbReference type="AlphaFoldDB" id="A0A7R9ZYV8"/>
<evidence type="ECO:0000256" key="1">
    <source>
        <dbReference type="SAM" id="MobiDB-lite"/>
    </source>
</evidence>
<protein>
    <submittedName>
        <fullName evidence="2">Uncharacterized protein</fullName>
    </submittedName>
</protein>
<name>A0A7R9ZYV8_9DINO</name>
<evidence type="ECO:0000313" key="2">
    <source>
        <dbReference type="EMBL" id="CAD8347943.1"/>
    </source>
</evidence>
<sequence>MICAARGVRRAAPKIFPRVRGVWQTALMDAAASSSACTTTGVILVEVRMIGGALVAQLAAAAGETVGSLKQRVLAHADPGYHQSSGRPRLVMGCTPLQESRRLNECLDSSAFTAEGVLVLNLVCPWPSSLAAHVEHLERHGSELNGASDVADAVFQAENAFSVRCQPQAAAVTHALPKETRAQVVAWLGMACEATLIDDTLLHGAVLTLDRYAASCGEPVDEMRLLRLSLASLCTEMKLTNEDDFPSGHWQRVLLHLSQGRELLPGVLEAEADMLRRLRFVVGVPTPLTFLNGLALRLSEPPQQFDGSSAQGRGRRLDDGRPGPTTRVGALCLVLARLLTELALYDADLEYRYYPAVLAAGALGAALLAVGPEVAGGGAAEDAFAGTGLAASEEAGAVQAPEAVREVAALTAWHETLFDDLASYCPGVSSLDGMVCDAELDLLFFWQECLRSTGRMNECYTHLRHRHVRSARAAEVLEPWGDVGRGGTALLALSPEAGLERYFACHNRPATRG</sequence>
<proteinExistence type="predicted"/>
<dbReference type="Gene3D" id="1.10.472.10">
    <property type="entry name" value="Cyclin-like"/>
    <property type="match status" value="2"/>
</dbReference>
<organism evidence="2">
    <name type="scientific">Pyrodinium bahamense</name>
    <dbReference type="NCBI Taxonomy" id="73915"/>
    <lineage>
        <taxon>Eukaryota</taxon>
        <taxon>Sar</taxon>
        <taxon>Alveolata</taxon>
        <taxon>Dinophyceae</taxon>
        <taxon>Gonyaulacales</taxon>
        <taxon>Pyrocystaceae</taxon>
        <taxon>Pyrodinium</taxon>
    </lineage>
</organism>
<accession>A0A7R9ZYV8</accession>
<dbReference type="EMBL" id="HBEG01006184">
    <property type="protein sequence ID" value="CAD8347943.1"/>
    <property type="molecule type" value="Transcribed_RNA"/>
</dbReference>
<gene>
    <name evidence="2" type="ORF">PBAH0796_LOCUS3682</name>
</gene>
<feature type="compositionally biased region" description="Polar residues" evidence="1">
    <location>
        <begin position="302"/>
        <end position="311"/>
    </location>
</feature>
<feature type="region of interest" description="Disordered" evidence="1">
    <location>
        <begin position="302"/>
        <end position="322"/>
    </location>
</feature>